<dbReference type="Proteomes" id="UP000887013">
    <property type="component" value="Unassembled WGS sequence"/>
</dbReference>
<sequence>MSALGMDVAIRRDLFGSGIVRRLETERFELALLFERGAPPFTPSHDSCGPIKVEFVLLFGWDWEMRISFIVRSEGARERKKIFLIDSVFSVPLLLS</sequence>
<dbReference type="EMBL" id="BMAW01105893">
    <property type="protein sequence ID" value="GFT21574.1"/>
    <property type="molecule type" value="Genomic_DNA"/>
</dbReference>
<proteinExistence type="predicted"/>
<evidence type="ECO:0000313" key="1">
    <source>
        <dbReference type="EMBL" id="GFT21574.1"/>
    </source>
</evidence>
<reference evidence="1" key="1">
    <citation type="submission" date="2020-08" db="EMBL/GenBank/DDBJ databases">
        <title>Multicomponent nature underlies the extraordinary mechanical properties of spider dragline silk.</title>
        <authorList>
            <person name="Kono N."/>
            <person name="Nakamura H."/>
            <person name="Mori M."/>
            <person name="Yoshida Y."/>
            <person name="Ohtoshi R."/>
            <person name="Malay A.D."/>
            <person name="Moran D.A.P."/>
            <person name="Tomita M."/>
            <person name="Numata K."/>
            <person name="Arakawa K."/>
        </authorList>
    </citation>
    <scope>NUCLEOTIDE SEQUENCE</scope>
</reference>
<protein>
    <submittedName>
        <fullName evidence="1">Uncharacterized protein</fullName>
    </submittedName>
</protein>
<organism evidence="1 2">
    <name type="scientific">Nephila pilipes</name>
    <name type="common">Giant wood spider</name>
    <name type="synonym">Nephila maculata</name>
    <dbReference type="NCBI Taxonomy" id="299642"/>
    <lineage>
        <taxon>Eukaryota</taxon>
        <taxon>Metazoa</taxon>
        <taxon>Ecdysozoa</taxon>
        <taxon>Arthropoda</taxon>
        <taxon>Chelicerata</taxon>
        <taxon>Arachnida</taxon>
        <taxon>Araneae</taxon>
        <taxon>Araneomorphae</taxon>
        <taxon>Entelegynae</taxon>
        <taxon>Araneoidea</taxon>
        <taxon>Nephilidae</taxon>
        <taxon>Nephila</taxon>
    </lineage>
</organism>
<name>A0A8X6TIP3_NEPPI</name>
<gene>
    <name evidence="1" type="ORF">NPIL_652991</name>
</gene>
<comment type="caution">
    <text evidence="1">The sequence shown here is derived from an EMBL/GenBank/DDBJ whole genome shotgun (WGS) entry which is preliminary data.</text>
</comment>
<dbReference type="OrthoDB" id="10566108at2759"/>
<evidence type="ECO:0000313" key="2">
    <source>
        <dbReference type="Proteomes" id="UP000887013"/>
    </source>
</evidence>
<dbReference type="AlphaFoldDB" id="A0A8X6TIP3"/>
<keyword evidence="2" id="KW-1185">Reference proteome</keyword>
<accession>A0A8X6TIP3</accession>